<evidence type="ECO:0000313" key="1">
    <source>
        <dbReference type="EMBL" id="CAI2370555.1"/>
    </source>
</evidence>
<name>A0AAD1XDL6_EUPCR</name>
<organism evidence="1 2">
    <name type="scientific">Euplotes crassus</name>
    <dbReference type="NCBI Taxonomy" id="5936"/>
    <lineage>
        <taxon>Eukaryota</taxon>
        <taxon>Sar</taxon>
        <taxon>Alveolata</taxon>
        <taxon>Ciliophora</taxon>
        <taxon>Intramacronucleata</taxon>
        <taxon>Spirotrichea</taxon>
        <taxon>Hypotrichia</taxon>
        <taxon>Euplotida</taxon>
        <taxon>Euplotidae</taxon>
        <taxon>Moneuplotes</taxon>
    </lineage>
</organism>
<protein>
    <submittedName>
        <fullName evidence="1">Uncharacterized protein</fullName>
    </submittedName>
</protein>
<dbReference type="Proteomes" id="UP001295684">
    <property type="component" value="Unassembled WGS sequence"/>
</dbReference>
<dbReference type="EMBL" id="CAMPGE010011744">
    <property type="protein sequence ID" value="CAI2370555.1"/>
    <property type="molecule type" value="Genomic_DNA"/>
</dbReference>
<evidence type="ECO:0000313" key="2">
    <source>
        <dbReference type="Proteomes" id="UP001295684"/>
    </source>
</evidence>
<sequence>MEEAIDFSPSQNETFASILGFAQDRDQAGEYTDYNGEELFSTPIRHMNIGDEDSDDDIPVNLGTSCINLNGDHNLPNMSQRDLLGELNILRPRNAQGQFKSHMDCQMRDDQDESEFGKNFQLSAPAGGAHTGYDEAYKIICSDAIPTRIPGQNWIQEEQPQMNEVMTGDRDLVDIYSQDWRSPENISVVKIEEKAATAADRFLDTARQQTGLSTMRDDHLDGPVFSNFTSEEDEVGQYVDYSVSSDEFECDGNCYTSLTDNSRE</sequence>
<keyword evidence="2" id="KW-1185">Reference proteome</keyword>
<gene>
    <name evidence="1" type="ORF">ECRASSUSDP1_LOCUS11870</name>
</gene>
<proteinExistence type="predicted"/>
<reference evidence="1" key="1">
    <citation type="submission" date="2023-07" db="EMBL/GenBank/DDBJ databases">
        <authorList>
            <consortium name="AG Swart"/>
            <person name="Singh M."/>
            <person name="Singh A."/>
            <person name="Seah K."/>
            <person name="Emmerich C."/>
        </authorList>
    </citation>
    <scope>NUCLEOTIDE SEQUENCE</scope>
    <source>
        <strain evidence="1">DP1</strain>
    </source>
</reference>
<accession>A0AAD1XDL6</accession>
<comment type="caution">
    <text evidence="1">The sequence shown here is derived from an EMBL/GenBank/DDBJ whole genome shotgun (WGS) entry which is preliminary data.</text>
</comment>
<dbReference type="AlphaFoldDB" id="A0AAD1XDL6"/>